<reference evidence="1 2" key="2">
    <citation type="submission" date="2015-01" db="EMBL/GenBank/DDBJ databases">
        <title>Complete genome sequence of Pyrinomonas methylaliphatogenes type strain K22T.</title>
        <authorList>
            <person name="Lee K.C.Y."/>
            <person name="Power J.F."/>
            <person name="Dunfield P.F."/>
            <person name="Morgan X.C."/>
            <person name="Huttenhower C."/>
            <person name="Stott M.B."/>
        </authorList>
    </citation>
    <scope>NUCLEOTIDE SEQUENCE [LARGE SCALE GENOMIC DNA]</scope>
    <source>
        <strain evidence="1 2">K22</strain>
    </source>
</reference>
<dbReference type="PANTHER" id="PTHR34071">
    <property type="entry name" value="5-NITROIMIDAZOLE ANTIBIOTICS RESISTANCE PROTEIN, NIMA-FAMILY-RELATED PROTEIN-RELATED"/>
    <property type="match status" value="1"/>
</dbReference>
<reference evidence="1 2" key="1">
    <citation type="submission" date="2013-12" db="EMBL/GenBank/DDBJ databases">
        <authorList>
            <person name="Stott M."/>
        </authorList>
    </citation>
    <scope>NUCLEOTIDE SEQUENCE [LARGE SCALE GENOMIC DNA]</scope>
    <source>
        <strain evidence="1 2">K22</strain>
    </source>
</reference>
<dbReference type="OrthoDB" id="8137294at2"/>
<dbReference type="InterPro" id="IPR012349">
    <property type="entry name" value="Split_barrel_FMN-bd"/>
</dbReference>
<evidence type="ECO:0000313" key="2">
    <source>
        <dbReference type="Proteomes" id="UP000031518"/>
    </source>
</evidence>
<dbReference type="Proteomes" id="UP000031518">
    <property type="component" value="Unassembled WGS sequence"/>
</dbReference>
<gene>
    <name evidence="1" type="ORF">PYK22_02003</name>
</gene>
<evidence type="ECO:0000313" key="1">
    <source>
        <dbReference type="EMBL" id="CDM65994.1"/>
    </source>
</evidence>
<dbReference type="Gene3D" id="2.30.110.10">
    <property type="entry name" value="Electron Transport, Fmn-binding Protein, Chain A"/>
    <property type="match status" value="1"/>
</dbReference>
<dbReference type="PANTHER" id="PTHR34071:SF2">
    <property type="entry name" value="FLAVIN-NUCLEOTIDE-BINDING PROTEIN"/>
    <property type="match status" value="1"/>
</dbReference>
<dbReference type="AlphaFoldDB" id="A0A0B6X0C5"/>
<sequence length="148" mass="16819">MPVEIEEMPPQEAHALLARLSYGHLGCARNNRPYVVPIHYAYHDQKIYILTTEGLKTDYIAANPEVCLQVEEVNSPTDWQSVVVIGEAERLTSPEDIERAMQHITKTNPTLTPAINIMWIDVWGRANRVATYRITPRIISGRRTVSPK</sequence>
<dbReference type="EMBL" id="CBXV010000007">
    <property type="protein sequence ID" value="CDM65994.1"/>
    <property type="molecule type" value="Genomic_DNA"/>
</dbReference>
<proteinExistence type="predicted"/>
<dbReference type="RefSeq" id="WP_041976811.1">
    <property type="nucleotide sequence ID" value="NZ_CBXV010000007.1"/>
</dbReference>
<keyword evidence="2" id="KW-1185">Reference proteome</keyword>
<dbReference type="SUPFAM" id="SSF50475">
    <property type="entry name" value="FMN-binding split barrel"/>
    <property type="match status" value="1"/>
</dbReference>
<name>A0A0B6X0C5_9BACT</name>
<dbReference type="Pfam" id="PF12900">
    <property type="entry name" value="Pyridox_ox_2"/>
    <property type="match status" value="1"/>
</dbReference>
<organism evidence="1 2">
    <name type="scientific">Pyrinomonas methylaliphatogenes</name>
    <dbReference type="NCBI Taxonomy" id="454194"/>
    <lineage>
        <taxon>Bacteria</taxon>
        <taxon>Pseudomonadati</taxon>
        <taxon>Acidobacteriota</taxon>
        <taxon>Blastocatellia</taxon>
        <taxon>Blastocatellales</taxon>
        <taxon>Pyrinomonadaceae</taxon>
        <taxon>Pyrinomonas</taxon>
    </lineage>
</organism>
<protein>
    <submittedName>
        <fullName evidence="1">Predicted flavin-nucleotide-binding protein</fullName>
    </submittedName>
</protein>
<accession>A0A0B6X0C5</accession>
<dbReference type="InterPro" id="IPR024747">
    <property type="entry name" value="Pyridox_Oxase-rel"/>
</dbReference>